<reference evidence="1" key="1">
    <citation type="submission" date="2014-09" db="EMBL/GenBank/DDBJ databases">
        <authorList>
            <person name="Magalhaes I.L.F."/>
            <person name="Oliveira U."/>
            <person name="Santos F.R."/>
            <person name="Vidigal T.H.D.A."/>
            <person name="Brescovit A.D."/>
            <person name="Santos A.J."/>
        </authorList>
    </citation>
    <scope>NUCLEOTIDE SEQUENCE</scope>
    <source>
        <tissue evidence="1">Shoot tissue taken approximately 20 cm above the soil surface</tissue>
    </source>
</reference>
<accession>A0A0A9FJU3</accession>
<organism evidence="1">
    <name type="scientific">Arundo donax</name>
    <name type="common">Giant reed</name>
    <name type="synonym">Donax arundinaceus</name>
    <dbReference type="NCBI Taxonomy" id="35708"/>
    <lineage>
        <taxon>Eukaryota</taxon>
        <taxon>Viridiplantae</taxon>
        <taxon>Streptophyta</taxon>
        <taxon>Embryophyta</taxon>
        <taxon>Tracheophyta</taxon>
        <taxon>Spermatophyta</taxon>
        <taxon>Magnoliopsida</taxon>
        <taxon>Liliopsida</taxon>
        <taxon>Poales</taxon>
        <taxon>Poaceae</taxon>
        <taxon>PACMAD clade</taxon>
        <taxon>Arundinoideae</taxon>
        <taxon>Arundineae</taxon>
        <taxon>Arundo</taxon>
    </lineage>
</organism>
<name>A0A0A9FJU3_ARUDO</name>
<dbReference type="EMBL" id="GBRH01184606">
    <property type="protein sequence ID" value="JAE13290.1"/>
    <property type="molecule type" value="Transcribed_RNA"/>
</dbReference>
<proteinExistence type="predicted"/>
<protein>
    <submittedName>
        <fullName evidence="1">Uncharacterized protein</fullName>
    </submittedName>
</protein>
<sequence length="47" mass="5668">MNFIKRMGWLYTGGRLCINTYFCLKYFLQNQKENKPFIKQGVVQFIS</sequence>
<reference evidence="1" key="2">
    <citation type="journal article" date="2015" name="Data Brief">
        <title>Shoot transcriptome of the giant reed, Arundo donax.</title>
        <authorList>
            <person name="Barrero R.A."/>
            <person name="Guerrero F.D."/>
            <person name="Moolhuijzen P."/>
            <person name="Goolsby J.A."/>
            <person name="Tidwell J."/>
            <person name="Bellgard S.E."/>
            <person name="Bellgard M.I."/>
        </authorList>
    </citation>
    <scope>NUCLEOTIDE SEQUENCE</scope>
    <source>
        <tissue evidence="1">Shoot tissue taken approximately 20 cm above the soil surface</tissue>
    </source>
</reference>
<evidence type="ECO:0000313" key="1">
    <source>
        <dbReference type="EMBL" id="JAE13290.1"/>
    </source>
</evidence>
<dbReference type="AlphaFoldDB" id="A0A0A9FJU3"/>